<evidence type="ECO:0000313" key="1">
    <source>
        <dbReference type="EMBL" id="MFD1147071.1"/>
    </source>
</evidence>
<proteinExistence type="predicted"/>
<organism evidence="1 2">
    <name type="scientific">Saccharothrix hoggarensis</name>
    <dbReference type="NCBI Taxonomy" id="913853"/>
    <lineage>
        <taxon>Bacteria</taxon>
        <taxon>Bacillati</taxon>
        <taxon>Actinomycetota</taxon>
        <taxon>Actinomycetes</taxon>
        <taxon>Pseudonocardiales</taxon>
        <taxon>Pseudonocardiaceae</taxon>
        <taxon>Saccharothrix</taxon>
    </lineage>
</organism>
<keyword evidence="2" id="KW-1185">Reference proteome</keyword>
<evidence type="ECO:0000313" key="2">
    <source>
        <dbReference type="Proteomes" id="UP001597168"/>
    </source>
</evidence>
<dbReference type="EMBL" id="JBHTLK010000026">
    <property type="protein sequence ID" value="MFD1147071.1"/>
    <property type="molecule type" value="Genomic_DNA"/>
</dbReference>
<dbReference type="RefSeq" id="WP_380721862.1">
    <property type="nucleotide sequence ID" value="NZ_JBHTLK010000026.1"/>
</dbReference>
<gene>
    <name evidence="1" type="ORF">ACFQ3T_08035</name>
</gene>
<name>A0ABW3QQL2_9PSEU</name>
<sequence length="344" mass="37898">MTRLLIQPAANEEASRNREKTLHNDVAFTEPRYWSTLSARERDTLRELHPTGSARFWGTRAFLNRRMADVTVGDVALFVWENHVRAIGEVGASFRNKAFADELWKESAGEDSFVNVYSLTGLADGVLIPYRTLADVSGGALKGPFMSGRVVDDPALVDQVISGLGIETSSAAALEKAREDYIESRLERGLAVELEKFHTANTTYARTTRSITVHRGESKLVEEYAAANVDVTFRRFTSVAGVSDMYACGPDGAEVIEAKGGASRERVRQAVAQLLHYAPRCPEPPVVRLTALFPVRPATDDIALLHGVGIDCVYRQDPATFTRLEAPAARRAHMRPIWNNALPS</sequence>
<reference evidence="2" key="1">
    <citation type="journal article" date="2019" name="Int. J. Syst. Evol. Microbiol.">
        <title>The Global Catalogue of Microorganisms (GCM) 10K type strain sequencing project: providing services to taxonomists for standard genome sequencing and annotation.</title>
        <authorList>
            <consortium name="The Broad Institute Genomics Platform"/>
            <consortium name="The Broad Institute Genome Sequencing Center for Infectious Disease"/>
            <person name="Wu L."/>
            <person name="Ma J."/>
        </authorList>
    </citation>
    <scope>NUCLEOTIDE SEQUENCE [LARGE SCALE GENOMIC DNA]</scope>
    <source>
        <strain evidence="2">CCUG 60214</strain>
    </source>
</reference>
<dbReference type="Proteomes" id="UP001597168">
    <property type="component" value="Unassembled WGS sequence"/>
</dbReference>
<comment type="caution">
    <text evidence="1">The sequence shown here is derived from an EMBL/GenBank/DDBJ whole genome shotgun (WGS) entry which is preliminary data.</text>
</comment>
<accession>A0ABW3QQL2</accession>
<protein>
    <submittedName>
        <fullName evidence="1">Uncharacterized protein</fullName>
    </submittedName>
</protein>